<dbReference type="KEGG" id="dle:111171724"/>
<dbReference type="GO" id="GO:2001237">
    <property type="term" value="P:negative regulation of extrinsic apoptotic signaling pathway"/>
    <property type="evidence" value="ECO:0007669"/>
    <property type="project" value="UniProtKB-ARBA"/>
</dbReference>
<dbReference type="InterPro" id="IPR011600">
    <property type="entry name" value="Pept_C14_caspase"/>
</dbReference>
<protein>
    <recommendedName>
        <fullName evidence="5">CASP8 and FADD-like apoptosis regulator</fullName>
    </recommendedName>
</protein>
<dbReference type="SUPFAM" id="SSF52129">
    <property type="entry name" value="Caspase-like"/>
    <property type="match status" value="1"/>
</dbReference>
<dbReference type="RefSeq" id="XP_022423102.1">
    <property type="nucleotide sequence ID" value="XM_022567394.2"/>
</dbReference>
<dbReference type="CDD" id="cd08337">
    <property type="entry name" value="DED_c-FLIP_r1"/>
    <property type="match status" value="1"/>
</dbReference>
<reference evidence="11 12" key="1">
    <citation type="submission" date="2025-04" db="UniProtKB">
        <authorList>
            <consortium name="RefSeq"/>
        </authorList>
    </citation>
    <scope>IDENTIFICATION</scope>
    <source>
        <tissue evidence="11 12">Blood</tissue>
    </source>
</reference>
<dbReference type="GO" id="GO:0008047">
    <property type="term" value="F:enzyme activator activity"/>
    <property type="evidence" value="ECO:0007669"/>
    <property type="project" value="UniProtKB-ARBA"/>
</dbReference>
<keyword evidence="2" id="KW-0053">Apoptosis</keyword>
<dbReference type="SUPFAM" id="SSF47986">
    <property type="entry name" value="DEATH domain"/>
    <property type="match status" value="2"/>
</dbReference>
<dbReference type="InterPro" id="IPR011029">
    <property type="entry name" value="DEATH-like_dom_sf"/>
</dbReference>
<dbReference type="RefSeq" id="XP_022423100.1">
    <property type="nucleotide sequence ID" value="XM_022567392.2"/>
</dbReference>
<feature type="region of interest" description="Disordered" evidence="6">
    <location>
        <begin position="490"/>
        <end position="520"/>
    </location>
</feature>
<feature type="signal peptide" evidence="7">
    <location>
        <begin position="1"/>
        <end position="30"/>
    </location>
</feature>
<accession>A0A2Y9MLF1</accession>
<evidence type="ECO:0000259" key="8">
    <source>
        <dbReference type="PROSITE" id="PS50168"/>
    </source>
</evidence>
<sequence length="547" mass="62321">MQSVASWPSVDWTRLFLPLFLGMTLYRMSAEVIHQVEEALDEDEKELLLFLCRDVAADVVPLNVRDLLDVLSERGKLSSVSLAELLYRVRRFDLLKRVLKMDRPTAEALLHRHPHLISDYRVLLMEIGEGLDKSDVSSLIFLMRDYMGRGKIAKDKSFLDLVIELEKLNLVAPDHLDLLEKCLRNIHRIDLKTKIQKYKQSAQGVETNYVNALQASLPNLSIKDPSYNLRFQNGRSKEHRLMTGQPDIQREPVKTPIQESEAFLPQHVLEERYKMQSKPLGICLIIDCIGNDTDILEETFTALGYEVKRFLYLTVENIMHILGQVAHMPQHQDYDSFVCILVSRGGSQSVFGVDQTHSGVPLDHIRRMFMADACPSLSGKPKVFFIQNYVTSEGQLEDSSFLEVDRPSVKSAESKARQPGACVIHREADFFWSLCKADVSLLERSSPSPSLYLKCLSQKLGKERKHSLLELHIELNSKVYDWNSRVSAKERAQAPDAQTQRPRLMGPAAPRHVGSSRTGARTRVPCIGRWTLNHCATREARKVSDFE</sequence>
<dbReference type="InterPro" id="IPR001309">
    <property type="entry name" value="Pept_C14_p20"/>
</dbReference>
<dbReference type="GO" id="GO:0060544">
    <property type="term" value="P:regulation of necroptotic process"/>
    <property type="evidence" value="ECO:0007669"/>
    <property type="project" value="UniProtKB-ARBA"/>
</dbReference>
<proteinExistence type="inferred from homology"/>
<dbReference type="FunFam" id="1.10.533.10:FF:000016">
    <property type="entry name" value="CASP8 and FADD-like apoptosis regulator"/>
    <property type="match status" value="1"/>
</dbReference>
<keyword evidence="3" id="KW-0677">Repeat</keyword>
<dbReference type="Proteomes" id="UP000248483">
    <property type="component" value="Unplaced"/>
</dbReference>
<dbReference type="CDD" id="cd08340">
    <property type="entry name" value="DED_c-FLIP_r2"/>
    <property type="match status" value="1"/>
</dbReference>
<dbReference type="PANTHER" id="PTHR48169:SF3">
    <property type="entry name" value="CASP8 AND FADD LIKE APOPTOSIS REGULATOR"/>
    <property type="match status" value="1"/>
</dbReference>
<dbReference type="Pfam" id="PF01335">
    <property type="entry name" value="DED"/>
    <property type="match status" value="2"/>
</dbReference>
<dbReference type="GO" id="GO:0005737">
    <property type="term" value="C:cytoplasm"/>
    <property type="evidence" value="ECO:0007669"/>
    <property type="project" value="UniProtKB-ARBA"/>
</dbReference>
<dbReference type="GeneID" id="111171724"/>
<dbReference type="PROSITE" id="PS50208">
    <property type="entry name" value="CASPASE_P20"/>
    <property type="match status" value="1"/>
</dbReference>
<dbReference type="Gene3D" id="3.40.50.1460">
    <property type="match status" value="1"/>
</dbReference>
<evidence type="ECO:0000256" key="7">
    <source>
        <dbReference type="SAM" id="SignalP"/>
    </source>
</evidence>
<gene>
    <name evidence="11 12 13 14 15" type="primary">CFLAR</name>
</gene>
<evidence type="ECO:0000256" key="1">
    <source>
        <dbReference type="ARBA" id="ARBA00010134"/>
    </source>
</evidence>
<dbReference type="GO" id="GO:0006915">
    <property type="term" value="P:apoptotic process"/>
    <property type="evidence" value="ECO:0007669"/>
    <property type="project" value="UniProtKB-KW"/>
</dbReference>
<comment type="function">
    <text evidence="4">Apoptosis regulator protein which may function as a crucial link between cell survival and cell death pathways in mammalian cells. Acts as an inhibitor of TNFRSF6 mediated apoptosis. A proteolytic fragment (p43) is likely retained in the death-inducing signaling complex (DISC) thereby blocking further recruitment and processing of caspase-8 at the complex. Full length and shorter isoforms have been shown either to induce apoptosis or to reduce TNFRSF-triggered apoptosis. Lacks enzymatic (caspase) activity.</text>
</comment>
<dbReference type="RefSeq" id="XP_022423101.1">
    <property type="nucleotide sequence ID" value="XM_022567393.1"/>
</dbReference>
<feature type="domain" description="DED" evidence="8">
    <location>
        <begin position="119"/>
        <end position="197"/>
    </location>
</feature>
<evidence type="ECO:0000256" key="2">
    <source>
        <dbReference type="ARBA" id="ARBA00022703"/>
    </source>
</evidence>
<dbReference type="SMART" id="SM00031">
    <property type="entry name" value="DED"/>
    <property type="match status" value="2"/>
</dbReference>
<feature type="chain" id="PRO_5044583215" description="CASP8 and FADD-like apoptosis regulator" evidence="7">
    <location>
        <begin position="31"/>
        <end position="547"/>
    </location>
</feature>
<evidence type="ECO:0000313" key="12">
    <source>
        <dbReference type="RefSeq" id="XP_022423100.1"/>
    </source>
</evidence>
<dbReference type="SMART" id="SM00115">
    <property type="entry name" value="CASc"/>
    <property type="match status" value="1"/>
</dbReference>
<organism evidence="10 15">
    <name type="scientific">Delphinapterus leucas</name>
    <name type="common">Beluga whale</name>
    <dbReference type="NCBI Taxonomy" id="9749"/>
    <lineage>
        <taxon>Eukaryota</taxon>
        <taxon>Metazoa</taxon>
        <taxon>Chordata</taxon>
        <taxon>Craniata</taxon>
        <taxon>Vertebrata</taxon>
        <taxon>Euteleostomi</taxon>
        <taxon>Mammalia</taxon>
        <taxon>Eutheria</taxon>
        <taxon>Laurasiatheria</taxon>
        <taxon>Artiodactyla</taxon>
        <taxon>Whippomorpha</taxon>
        <taxon>Cetacea</taxon>
        <taxon>Odontoceti</taxon>
        <taxon>Monodontidae</taxon>
        <taxon>Delphinapterus</taxon>
    </lineage>
</organism>
<feature type="domain" description="Caspase family p20" evidence="9">
    <location>
        <begin position="292"/>
        <end position="387"/>
    </location>
</feature>
<evidence type="ECO:0000259" key="9">
    <source>
        <dbReference type="PROSITE" id="PS50208"/>
    </source>
</evidence>
<keyword evidence="7" id="KW-0732">Signal</keyword>
<dbReference type="PROSITE" id="PS50168">
    <property type="entry name" value="DED"/>
    <property type="match status" value="2"/>
</dbReference>
<evidence type="ECO:0000256" key="5">
    <source>
        <dbReference type="ARBA" id="ARBA00074066"/>
    </source>
</evidence>
<dbReference type="FunFam" id="1.10.533.10:FF:000020">
    <property type="entry name" value="CASP8 and FADD like apoptosis regulator"/>
    <property type="match status" value="1"/>
</dbReference>
<dbReference type="STRING" id="9749.A0A2Y9MLF1"/>
<feature type="domain" description="DED" evidence="8">
    <location>
        <begin position="28"/>
        <end position="100"/>
    </location>
</feature>
<dbReference type="PRINTS" id="PR00376">
    <property type="entry name" value="IL1BCENZYME"/>
</dbReference>
<evidence type="ECO:0000313" key="13">
    <source>
        <dbReference type="RefSeq" id="XP_022423101.1"/>
    </source>
</evidence>
<comment type="similarity">
    <text evidence="1">Belongs to the peptidase C14A family.</text>
</comment>
<evidence type="ECO:0000256" key="3">
    <source>
        <dbReference type="ARBA" id="ARBA00022737"/>
    </source>
</evidence>
<dbReference type="GO" id="GO:0004197">
    <property type="term" value="F:cysteine-type endopeptidase activity"/>
    <property type="evidence" value="ECO:0007669"/>
    <property type="project" value="InterPro"/>
</dbReference>
<evidence type="ECO:0000313" key="10">
    <source>
        <dbReference type="Proteomes" id="UP000248483"/>
    </source>
</evidence>
<dbReference type="CTD" id="8837"/>
<dbReference type="InterPro" id="IPR029030">
    <property type="entry name" value="Caspase-like_dom_sf"/>
</dbReference>
<dbReference type="AlphaFoldDB" id="A0A2Y9MLF1"/>
<evidence type="ECO:0000313" key="14">
    <source>
        <dbReference type="RefSeq" id="XP_022423102.1"/>
    </source>
</evidence>
<evidence type="ECO:0000256" key="4">
    <source>
        <dbReference type="ARBA" id="ARBA00057217"/>
    </source>
</evidence>
<dbReference type="Pfam" id="PF00656">
    <property type="entry name" value="Peptidase_C14"/>
    <property type="match status" value="1"/>
</dbReference>
<evidence type="ECO:0000256" key="6">
    <source>
        <dbReference type="SAM" id="MobiDB-lite"/>
    </source>
</evidence>
<evidence type="ECO:0000313" key="11">
    <source>
        <dbReference type="RefSeq" id="XP_022423099.1"/>
    </source>
</evidence>
<dbReference type="InterPro" id="IPR001875">
    <property type="entry name" value="DED_dom"/>
</dbReference>
<dbReference type="RefSeq" id="XP_022423099.1">
    <property type="nucleotide sequence ID" value="XM_022567391.2"/>
</dbReference>
<dbReference type="GO" id="GO:0006508">
    <property type="term" value="P:proteolysis"/>
    <property type="evidence" value="ECO:0007669"/>
    <property type="project" value="InterPro"/>
</dbReference>
<name>A0A2Y9MLF1_DELLE</name>
<evidence type="ECO:0000313" key="15">
    <source>
        <dbReference type="RefSeq" id="XP_022423104.1"/>
    </source>
</evidence>
<dbReference type="Gene3D" id="1.10.533.10">
    <property type="entry name" value="Death Domain, Fas"/>
    <property type="match status" value="2"/>
</dbReference>
<dbReference type="InterPro" id="IPR015917">
    <property type="entry name" value="Pept_C14A"/>
</dbReference>
<keyword evidence="10" id="KW-1185">Reference proteome</keyword>
<dbReference type="PANTHER" id="PTHR48169">
    <property type="entry name" value="DED DOMAIN-CONTAINING PROTEIN"/>
    <property type="match status" value="1"/>
</dbReference>
<dbReference type="RefSeq" id="XP_022423104.1">
    <property type="nucleotide sequence ID" value="XM_022567396.2"/>
</dbReference>